<protein>
    <recommendedName>
        <fullName evidence="4">DUF3592 domain-containing protein</fullName>
    </recommendedName>
</protein>
<feature type="transmembrane region" description="Helical" evidence="1">
    <location>
        <begin position="6"/>
        <end position="25"/>
    </location>
</feature>
<organism evidence="2 3">
    <name type="scientific">Mucilaginibacter gilvus</name>
    <dbReference type="NCBI Taxonomy" id="2305909"/>
    <lineage>
        <taxon>Bacteria</taxon>
        <taxon>Pseudomonadati</taxon>
        <taxon>Bacteroidota</taxon>
        <taxon>Sphingobacteriia</taxon>
        <taxon>Sphingobacteriales</taxon>
        <taxon>Sphingobacteriaceae</taxon>
        <taxon>Mucilaginibacter</taxon>
    </lineage>
</organism>
<evidence type="ECO:0000313" key="2">
    <source>
        <dbReference type="EMBL" id="RWY49267.1"/>
    </source>
</evidence>
<sequence>MKARDWFYIILAIALVGYFITKVALNSFTDNFWGDDPQIVKAVLIDEKNFMGNQPISHGFSYSYSFTVNGKQYTGNAHDHNLNIGDSVEAVYNKKYPAINKPLHPKD</sequence>
<gene>
    <name evidence="2" type="ORF">EPL05_17815</name>
</gene>
<keyword evidence="1" id="KW-0812">Transmembrane</keyword>
<dbReference type="AlphaFoldDB" id="A0A444MKD1"/>
<evidence type="ECO:0000256" key="1">
    <source>
        <dbReference type="SAM" id="Phobius"/>
    </source>
</evidence>
<dbReference type="OrthoDB" id="885476at2"/>
<keyword evidence="1" id="KW-0472">Membrane</keyword>
<reference evidence="2 3" key="1">
    <citation type="submission" date="2019-01" db="EMBL/GenBank/DDBJ databases">
        <title>Mucilaginibacter antarcticum sp. nov., isolated from antarctic soil.</title>
        <authorList>
            <person name="Yan Y.-Q."/>
            <person name="Du Z.-J."/>
        </authorList>
    </citation>
    <scope>NUCLEOTIDE SEQUENCE [LARGE SCALE GENOMIC DNA]</scope>
    <source>
        <strain evidence="2 3">F01003</strain>
    </source>
</reference>
<comment type="caution">
    <text evidence="2">The sequence shown here is derived from an EMBL/GenBank/DDBJ whole genome shotgun (WGS) entry which is preliminary data.</text>
</comment>
<evidence type="ECO:0000313" key="3">
    <source>
        <dbReference type="Proteomes" id="UP000286701"/>
    </source>
</evidence>
<keyword evidence="1" id="KW-1133">Transmembrane helix</keyword>
<dbReference type="RefSeq" id="WP_128535338.1">
    <property type="nucleotide sequence ID" value="NZ_SBIW01000008.1"/>
</dbReference>
<proteinExistence type="predicted"/>
<dbReference type="Proteomes" id="UP000286701">
    <property type="component" value="Unassembled WGS sequence"/>
</dbReference>
<name>A0A444MKD1_9SPHI</name>
<keyword evidence="3" id="KW-1185">Reference proteome</keyword>
<accession>A0A444MKD1</accession>
<evidence type="ECO:0008006" key="4">
    <source>
        <dbReference type="Google" id="ProtNLM"/>
    </source>
</evidence>
<dbReference type="EMBL" id="SBIW01000008">
    <property type="protein sequence ID" value="RWY49267.1"/>
    <property type="molecule type" value="Genomic_DNA"/>
</dbReference>